<dbReference type="InterPro" id="IPR018062">
    <property type="entry name" value="HTH_AraC-typ_CS"/>
</dbReference>
<gene>
    <name evidence="5" type="ORF">KDK95_04560</name>
</gene>
<evidence type="ECO:0000256" key="1">
    <source>
        <dbReference type="ARBA" id="ARBA00023015"/>
    </source>
</evidence>
<name>A0A941IHC3_9ACTN</name>
<accession>A0A941IHC3</accession>
<dbReference type="PANTHER" id="PTHR46796">
    <property type="entry name" value="HTH-TYPE TRANSCRIPTIONAL ACTIVATOR RHAS-RELATED"/>
    <property type="match status" value="1"/>
</dbReference>
<organism evidence="5 6">
    <name type="scientific">Actinospica acidithermotolerans</name>
    <dbReference type="NCBI Taxonomy" id="2828514"/>
    <lineage>
        <taxon>Bacteria</taxon>
        <taxon>Bacillati</taxon>
        <taxon>Actinomycetota</taxon>
        <taxon>Actinomycetes</taxon>
        <taxon>Catenulisporales</taxon>
        <taxon>Actinospicaceae</taxon>
        <taxon>Actinospica</taxon>
    </lineage>
</organism>
<dbReference type="GO" id="GO:0003700">
    <property type="term" value="F:DNA-binding transcription factor activity"/>
    <property type="evidence" value="ECO:0007669"/>
    <property type="project" value="InterPro"/>
</dbReference>
<feature type="domain" description="HTH araC/xylS-type" evidence="4">
    <location>
        <begin position="212"/>
        <end position="313"/>
    </location>
</feature>
<dbReference type="InterPro" id="IPR050204">
    <property type="entry name" value="AraC_XylS_family_regulators"/>
</dbReference>
<dbReference type="GO" id="GO:0043565">
    <property type="term" value="F:sequence-specific DNA binding"/>
    <property type="evidence" value="ECO:0007669"/>
    <property type="project" value="InterPro"/>
</dbReference>
<dbReference type="PROSITE" id="PS00041">
    <property type="entry name" value="HTH_ARAC_FAMILY_1"/>
    <property type="match status" value="1"/>
</dbReference>
<evidence type="ECO:0000313" key="5">
    <source>
        <dbReference type="EMBL" id="MBR7825567.1"/>
    </source>
</evidence>
<proteinExistence type="predicted"/>
<comment type="caution">
    <text evidence="5">The sequence shown here is derived from an EMBL/GenBank/DDBJ whole genome shotgun (WGS) entry which is preliminary data.</text>
</comment>
<keyword evidence="6" id="KW-1185">Reference proteome</keyword>
<dbReference type="PANTHER" id="PTHR46796:SF12">
    <property type="entry name" value="HTH-TYPE DNA-BINDING TRANSCRIPTIONAL ACTIVATOR EUTR"/>
    <property type="match status" value="1"/>
</dbReference>
<keyword evidence="1" id="KW-0805">Transcription regulation</keyword>
<dbReference type="InterPro" id="IPR018060">
    <property type="entry name" value="HTH_AraC"/>
</dbReference>
<dbReference type="SMART" id="SM00342">
    <property type="entry name" value="HTH_ARAC"/>
    <property type="match status" value="1"/>
</dbReference>
<protein>
    <submittedName>
        <fullName evidence="5">AraC family transcriptional regulator</fullName>
    </submittedName>
</protein>
<dbReference type="SUPFAM" id="SSF46689">
    <property type="entry name" value="Homeodomain-like"/>
    <property type="match status" value="2"/>
</dbReference>
<evidence type="ECO:0000256" key="2">
    <source>
        <dbReference type="ARBA" id="ARBA00023125"/>
    </source>
</evidence>
<dbReference type="Proteomes" id="UP000676325">
    <property type="component" value="Unassembled WGS sequence"/>
</dbReference>
<dbReference type="AlphaFoldDB" id="A0A941IHC3"/>
<keyword evidence="3" id="KW-0804">Transcription</keyword>
<dbReference type="Pfam" id="PF12833">
    <property type="entry name" value="HTH_18"/>
    <property type="match status" value="1"/>
</dbReference>
<evidence type="ECO:0000256" key="3">
    <source>
        <dbReference type="ARBA" id="ARBA00023163"/>
    </source>
</evidence>
<dbReference type="EMBL" id="JAGSOH010000007">
    <property type="protein sequence ID" value="MBR7825567.1"/>
    <property type="molecule type" value="Genomic_DNA"/>
</dbReference>
<dbReference type="Gene3D" id="1.10.10.60">
    <property type="entry name" value="Homeodomain-like"/>
    <property type="match status" value="1"/>
</dbReference>
<keyword evidence="2" id="KW-0238">DNA-binding</keyword>
<reference evidence="5" key="1">
    <citation type="submission" date="2021-04" db="EMBL/GenBank/DDBJ databases">
        <title>Genome based classification of Actinospica acidithermotolerans sp. nov., an actinobacterium isolated from an Indonesian hot spring.</title>
        <authorList>
            <person name="Kusuma A.B."/>
            <person name="Putra K.E."/>
            <person name="Nafisah S."/>
            <person name="Loh J."/>
            <person name="Nouioui I."/>
            <person name="Goodfellow M."/>
        </authorList>
    </citation>
    <scope>NUCLEOTIDE SEQUENCE</scope>
    <source>
        <strain evidence="5">MGRD01-02</strain>
    </source>
</reference>
<evidence type="ECO:0000313" key="6">
    <source>
        <dbReference type="Proteomes" id="UP000676325"/>
    </source>
</evidence>
<sequence length="329" mass="36253">MARMVDTRDIDVTCQALSSMYGVRRFEASPARHRMRIDQQQLAPTAALHEFDCVMRLDAEAGPLGAYFFGQMLAGRMTFDRKGATRVYGPGDVFLAAQPDRGYDARLEDSRHRWAAVDQSLLHEVADAAPGSRQRAIQITGFEPTSAQAAELWRTTFAYVYDTFAAGTPTSPLLARQAARLLAATALEVFPSTAALEPTAADRRDAHPAAVRRAIRFIDDNAHLDIAVADIAAAAFVSIRALQLAFRRHLDLTPTAYLRRVRLEQAHRALTAADPATTKVAEIAARWGFVSHSRFSAHYRDVYGVTPTATLRSADPARRSSEKSLDRDV</sequence>
<dbReference type="InterPro" id="IPR009057">
    <property type="entry name" value="Homeodomain-like_sf"/>
</dbReference>
<dbReference type="PROSITE" id="PS01124">
    <property type="entry name" value="HTH_ARAC_FAMILY_2"/>
    <property type="match status" value="1"/>
</dbReference>
<evidence type="ECO:0000259" key="4">
    <source>
        <dbReference type="PROSITE" id="PS01124"/>
    </source>
</evidence>